<feature type="chain" id="PRO_5047238622" evidence="1">
    <location>
        <begin position="26"/>
        <end position="393"/>
    </location>
</feature>
<proteinExistence type="predicted"/>
<evidence type="ECO:0000313" key="3">
    <source>
        <dbReference type="Proteomes" id="UP001500967"/>
    </source>
</evidence>
<name>A0ABN0V0P8_9ACTN</name>
<dbReference type="PANTHER" id="PTHR31528:SF3">
    <property type="entry name" value="THIAMINE BIOSYNTHESIS PROTEIN HI_0357-RELATED"/>
    <property type="match status" value="1"/>
</dbReference>
<keyword evidence="1" id="KW-0732">Signal</keyword>
<sequence>MNRNTPRRLAAALLLLALAPALVTACSSDDDTAVSGANTATAAPKGSAQDLSDVCPATVVIQADWEPEAEHSAAYALIGAGYTVDAGKKRVKGPLVSGGVDTGVDVEVRAGGAAIGFQSVTSQMYVDQDILLGLVTTDQAISASGKQPVTAVVAPLNKSPQMLMWDPKTYPDVKTVADLGKKKASIVVSEGTLYAELLVKNGLITKAQLDTSYDGAPARFVGDPKIAQQGFATAEPYIYEKEVRAWGKPVAYQLLADVGYTVYPEPLSVRTGDLAKNAPCLKKLVPILQRAQIDYLGKPDTTNALIVDVVEKYDDGWTYSEGVAKYAAKTMADLKIVANDTSGPLGGMDPARVQETIDTFAPLLTASGGTPKAGLKAADIIDTQFLDKSVTLP</sequence>
<comment type="caution">
    <text evidence="2">The sequence shown here is derived from an EMBL/GenBank/DDBJ whole genome shotgun (WGS) entry which is preliminary data.</text>
</comment>
<evidence type="ECO:0000256" key="1">
    <source>
        <dbReference type="SAM" id="SignalP"/>
    </source>
</evidence>
<feature type="signal peptide" evidence="1">
    <location>
        <begin position="1"/>
        <end position="25"/>
    </location>
</feature>
<accession>A0ABN0V0P8</accession>
<gene>
    <name evidence="2" type="ORF">GCM10009539_65440</name>
</gene>
<organism evidence="2 3">
    <name type="scientific">Cryptosporangium japonicum</name>
    <dbReference type="NCBI Taxonomy" id="80872"/>
    <lineage>
        <taxon>Bacteria</taxon>
        <taxon>Bacillati</taxon>
        <taxon>Actinomycetota</taxon>
        <taxon>Actinomycetes</taxon>
        <taxon>Cryptosporangiales</taxon>
        <taxon>Cryptosporangiaceae</taxon>
        <taxon>Cryptosporangium</taxon>
    </lineage>
</organism>
<dbReference type="InterPro" id="IPR027939">
    <property type="entry name" value="NMT1/THI5"/>
</dbReference>
<evidence type="ECO:0000313" key="2">
    <source>
        <dbReference type="EMBL" id="GAA0269211.1"/>
    </source>
</evidence>
<dbReference type="EMBL" id="BAAAGX010000028">
    <property type="protein sequence ID" value="GAA0269211.1"/>
    <property type="molecule type" value="Genomic_DNA"/>
</dbReference>
<dbReference type="Gene3D" id="3.40.190.10">
    <property type="entry name" value="Periplasmic binding protein-like II"/>
    <property type="match status" value="2"/>
</dbReference>
<protein>
    <submittedName>
        <fullName evidence="2">Nitrate ABC transporter substrate-binding protein</fullName>
    </submittedName>
</protein>
<dbReference type="Proteomes" id="UP001500967">
    <property type="component" value="Unassembled WGS sequence"/>
</dbReference>
<dbReference type="PANTHER" id="PTHR31528">
    <property type="entry name" value="4-AMINO-5-HYDROXYMETHYL-2-METHYLPYRIMIDINE PHOSPHATE SYNTHASE THI11-RELATED"/>
    <property type="match status" value="1"/>
</dbReference>
<reference evidence="2 3" key="1">
    <citation type="journal article" date="2019" name="Int. J. Syst. Evol. Microbiol.">
        <title>The Global Catalogue of Microorganisms (GCM) 10K type strain sequencing project: providing services to taxonomists for standard genome sequencing and annotation.</title>
        <authorList>
            <consortium name="The Broad Institute Genomics Platform"/>
            <consortium name="The Broad Institute Genome Sequencing Center for Infectious Disease"/>
            <person name="Wu L."/>
            <person name="Ma J."/>
        </authorList>
    </citation>
    <scope>NUCLEOTIDE SEQUENCE [LARGE SCALE GENOMIC DNA]</scope>
    <source>
        <strain evidence="2 3">JCM 10425</strain>
    </source>
</reference>
<dbReference type="RefSeq" id="WP_344652793.1">
    <property type="nucleotide sequence ID" value="NZ_BAAAGX010000028.1"/>
</dbReference>
<keyword evidence="3" id="KW-1185">Reference proteome</keyword>
<dbReference type="PROSITE" id="PS51257">
    <property type="entry name" value="PROKAR_LIPOPROTEIN"/>
    <property type="match status" value="1"/>
</dbReference>